<evidence type="ECO:0000256" key="1">
    <source>
        <dbReference type="SAM" id="Coils"/>
    </source>
</evidence>
<dbReference type="Proteomes" id="UP000293671">
    <property type="component" value="Unassembled WGS sequence"/>
</dbReference>
<protein>
    <recommendedName>
        <fullName evidence="4">DUF4124 domain-containing protein</fullName>
    </recommendedName>
</protein>
<comment type="caution">
    <text evidence="2">The sequence shown here is derived from an EMBL/GenBank/DDBJ whole genome shotgun (WGS) entry which is preliminary data.</text>
</comment>
<dbReference type="EMBL" id="SHKP01000005">
    <property type="protein sequence ID" value="RZU01036.1"/>
    <property type="molecule type" value="Genomic_DNA"/>
</dbReference>
<keyword evidence="3" id="KW-1185">Reference proteome</keyword>
<sequence>MGIIRSPLQRGVFAAREIASSRALVATICALAGQGLAMAQLQEPAAPIFSCVNAQGKRLTSDRPIPECLDREQRVLNRDGSLRQVMPASPTADERAALEEAERRKLAAAAAKRDAIRRDRNLLGRYPNEAAHQKARSAALDDVRQAAKSSESRLAELRAERKPLMDEAEFYTGRSLPLKLKRQIDAVDAALAAQEETVANQQVEVSRINALYDAELAHLRKLWAGAQPGSLAYSPAAQTAAATAAAAAAAAAAASTPPRR</sequence>
<keyword evidence="1" id="KW-0175">Coiled coil</keyword>
<accession>A0A4V2FU82</accession>
<organism evidence="2 3">
    <name type="scientific">Rivibacter subsaxonicus</name>
    <dbReference type="NCBI Taxonomy" id="457575"/>
    <lineage>
        <taxon>Bacteria</taxon>
        <taxon>Pseudomonadati</taxon>
        <taxon>Pseudomonadota</taxon>
        <taxon>Betaproteobacteria</taxon>
        <taxon>Burkholderiales</taxon>
        <taxon>Rivibacter</taxon>
    </lineage>
</organism>
<name>A0A4V2FU82_9BURK</name>
<evidence type="ECO:0000313" key="3">
    <source>
        <dbReference type="Proteomes" id="UP000293671"/>
    </source>
</evidence>
<gene>
    <name evidence="2" type="ORF">EV670_1750</name>
</gene>
<evidence type="ECO:0000313" key="2">
    <source>
        <dbReference type="EMBL" id="RZU01036.1"/>
    </source>
</evidence>
<feature type="coiled-coil region" evidence="1">
    <location>
        <begin position="98"/>
        <end position="160"/>
    </location>
</feature>
<dbReference type="AlphaFoldDB" id="A0A4V2FU82"/>
<dbReference type="RefSeq" id="WP_207225033.1">
    <property type="nucleotide sequence ID" value="NZ_SHKP01000005.1"/>
</dbReference>
<reference evidence="2 3" key="1">
    <citation type="submission" date="2019-02" db="EMBL/GenBank/DDBJ databases">
        <title>Genomic Encyclopedia of Type Strains, Phase IV (KMG-IV): sequencing the most valuable type-strain genomes for metagenomic binning, comparative biology and taxonomic classification.</title>
        <authorList>
            <person name="Goeker M."/>
        </authorList>
    </citation>
    <scope>NUCLEOTIDE SEQUENCE [LARGE SCALE GENOMIC DNA]</scope>
    <source>
        <strain evidence="2 3">DSM 19570</strain>
    </source>
</reference>
<evidence type="ECO:0008006" key="4">
    <source>
        <dbReference type="Google" id="ProtNLM"/>
    </source>
</evidence>
<proteinExistence type="predicted"/>